<dbReference type="EMBL" id="QFYS01000001">
    <property type="protein sequence ID" value="RAK69164.1"/>
    <property type="molecule type" value="Genomic_DNA"/>
</dbReference>
<feature type="region of interest" description="Disordered" evidence="7">
    <location>
        <begin position="1"/>
        <end position="23"/>
    </location>
</feature>
<keyword evidence="3" id="KW-0479">Metal-binding</keyword>
<feature type="region of interest" description="Disordered" evidence="7">
    <location>
        <begin position="217"/>
        <end position="237"/>
    </location>
</feature>
<reference evidence="9 10" key="1">
    <citation type="submission" date="2018-05" db="EMBL/GenBank/DDBJ databases">
        <authorList>
            <person name="Lanie J.A."/>
            <person name="Ng W.-L."/>
            <person name="Kazmierczak K.M."/>
            <person name="Andrzejewski T.M."/>
            <person name="Davidsen T.M."/>
            <person name="Wayne K.J."/>
            <person name="Tettelin H."/>
            <person name="Glass J.I."/>
            <person name="Rusch D."/>
            <person name="Podicherti R."/>
            <person name="Tsui H.-C.T."/>
            <person name="Winkler M.E."/>
        </authorList>
    </citation>
    <scope>NUCLEOTIDE SEQUENCE [LARGE SCALE GENOMIC DNA]</scope>
    <source>
        <strain evidence="9 10">BUT-10</strain>
    </source>
</reference>
<organism evidence="9 10">
    <name type="scientific">Phenylobacterium kunshanense</name>
    <dbReference type="NCBI Taxonomy" id="1445034"/>
    <lineage>
        <taxon>Bacteria</taxon>
        <taxon>Pseudomonadati</taxon>
        <taxon>Pseudomonadota</taxon>
        <taxon>Alphaproteobacteria</taxon>
        <taxon>Caulobacterales</taxon>
        <taxon>Caulobacteraceae</taxon>
        <taxon>Phenylobacterium</taxon>
    </lineage>
</organism>
<accession>A0A328BTH7</accession>
<keyword evidence="6" id="KW-0464">Manganese</keyword>
<evidence type="ECO:0000256" key="2">
    <source>
        <dbReference type="ARBA" id="ARBA00001946"/>
    </source>
</evidence>
<dbReference type="RefSeq" id="WP_111274655.1">
    <property type="nucleotide sequence ID" value="NZ_QFYS01000001.1"/>
</dbReference>
<evidence type="ECO:0000256" key="7">
    <source>
        <dbReference type="SAM" id="MobiDB-lite"/>
    </source>
</evidence>
<dbReference type="PANTHER" id="PTHR12318">
    <property type="entry name" value="TESTOSTERONE-REGULATED PROTEIN RP2"/>
    <property type="match status" value="1"/>
</dbReference>
<dbReference type="GO" id="GO:0016818">
    <property type="term" value="F:hydrolase activity, acting on acid anhydrides, in phosphorus-containing anhydrides"/>
    <property type="evidence" value="ECO:0007669"/>
    <property type="project" value="InterPro"/>
</dbReference>
<evidence type="ECO:0000256" key="1">
    <source>
        <dbReference type="ARBA" id="ARBA00001936"/>
    </source>
</evidence>
<feature type="domain" description="Nudix hydrolase" evidence="8">
    <location>
        <begin position="25"/>
        <end position="210"/>
    </location>
</feature>
<name>A0A328BTH7_9CAUL</name>
<dbReference type="Pfam" id="PF00293">
    <property type="entry name" value="NUDIX"/>
    <property type="match status" value="1"/>
</dbReference>
<evidence type="ECO:0000313" key="9">
    <source>
        <dbReference type="EMBL" id="RAK69164.1"/>
    </source>
</evidence>
<dbReference type="GO" id="GO:0046872">
    <property type="term" value="F:metal ion binding"/>
    <property type="evidence" value="ECO:0007669"/>
    <property type="project" value="UniProtKB-KW"/>
</dbReference>
<evidence type="ECO:0000313" key="10">
    <source>
        <dbReference type="Proteomes" id="UP000249524"/>
    </source>
</evidence>
<sequence>MSTEPPIVHKPEGPPRVPGQRAVRPKNAATVMIIRRDAAKPRVLMGKRHGGHSFMPDRWVFPGGRIDRADYRAPYATDLRPEVGGLFDRHLPVGRGRALALAAIRETWEEAGLMLAKPGEARATGPWKDFAAQGFLPDLEALDVIARAITPPAVAKRFDTWFLMADAERLTSLDRQADCGELEEIAWVDFDEAMGLPLPAVTRMMIKEAALRMDDPSRPKPFLRYKDREQGMRPTQL</sequence>
<comment type="cofactor">
    <cofactor evidence="1">
        <name>Mn(2+)</name>
        <dbReference type="ChEBI" id="CHEBI:29035"/>
    </cofactor>
</comment>
<protein>
    <submittedName>
        <fullName evidence="9">NUDIX hydrolase</fullName>
    </submittedName>
</protein>
<evidence type="ECO:0000256" key="5">
    <source>
        <dbReference type="ARBA" id="ARBA00022842"/>
    </source>
</evidence>
<dbReference type="PROSITE" id="PS51462">
    <property type="entry name" value="NUDIX"/>
    <property type="match status" value="1"/>
</dbReference>
<comment type="caution">
    <text evidence="9">The sequence shown here is derived from an EMBL/GenBank/DDBJ whole genome shotgun (WGS) entry which is preliminary data.</text>
</comment>
<dbReference type="CDD" id="cd18870">
    <property type="entry name" value="NUDIX_AcylCoAdiphos_Nudt19"/>
    <property type="match status" value="1"/>
</dbReference>
<comment type="cofactor">
    <cofactor evidence="2">
        <name>Mg(2+)</name>
        <dbReference type="ChEBI" id="CHEBI:18420"/>
    </cofactor>
</comment>
<feature type="compositionally biased region" description="Basic and acidic residues" evidence="7">
    <location>
        <begin position="217"/>
        <end position="231"/>
    </location>
</feature>
<proteinExistence type="predicted"/>
<dbReference type="InterPro" id="IPR015797">
    <property type="entry name" value="NUDIX_hydrolase-like_dom_sf"/>
</dbReference>
<dbReference type="PANTHER" id="PTHR12318:SF0">
    <property type="entry name" value="ACYL-COENZYME A DIPHOSPHATASE NUDT19"/>
    <property type="match status" value="1"/>
</dbReference>
<dbReference type="InterPro" id="IPR000086">
    <property type="entry name" value="NUDIX_hydrolase_dom"/>
</dbReference>
<dbReference type="SUPFAM" id="SSF55811">
    <property type="entry name" value="Nudix"/>
    <property type="match status" value="1"/>
</dbReference>
<gene>
    <name evidence="9" type="ORF">DJ019_03940</name>
</gene>
<evidence type="ECO:0000256" key="3">
    <source>
        <dbReference type="ARBA" id="ARBA00022723"/>
    </source>
</evidence>
<evidence type="ECO:0000256" key="6">
    <source>
        <dbReference type="ARBA" id="ARBA00023211"/>
    </source>
</evidence>
<dbReference type="Gene3D" id="3.90.79.10">
    <property type="entry name" value="Nucleoside Triphosphate Pyrophosphohydrolase"/>
    <property type="match status" value="1"/>
</dbReference>
<keyword evidence="5" id="KW-0460">Magnesium</keyword>
<evidence type="ECO:0000259" key="8">
    <source>
        <dbReference type="PROSITE" id="PS51462"/>
    </source>
</evidence>
<dbReference type="Proteomes" id="UP000249524">
    <property type="component" value="Unassembled WGS sequence"/>
</dbReference>
<dbReference type="OrthoDB" id="7183442at2"/>
<evidence type="ECO:0000256" key="4">
    <source>
        <dbReference type="ARBA" id="ARBA00022801"/>
    </source>
</evidence>
<keyword evidence="4 9" id="KW-0378">Hydrolase</keyword>
<dbReference type="AlphaFoldDB" id="A0A328BTH7"/>
<keyword evidence="10" id="KW-1185">Reference proteome</keyword>
<dbReference type="InterPro" id="IPR039121">
    <property type="entry name" value="NUDT19"/>
</dbReference>